<evidence type="ECO:0000313" key="2">
    <source>
        <dbReference type="EMBL" id="MBI3014506.1"/>
    </source>
</evidence>
<accession>A0A932GNZ4</accession>
<reference evidence="2" key="1">
    <citation type="submission" date="2020-07" db="EMBL/GenBank/DDBJ databases">
        <title>Huge and variable diversity of episymbiotic CPR bacteria and DPANN archaea in groundwater ecosystems.</title>
        <authorList>
            <person name="He C.Y."/>
            <person name="Keren R."/>
            <person name="Whittaker M."/>
            <person name="Farag I.F."/>
            <person name="Doudna J."/>
            <person name="Cate J.H.D."/>
            <person name="Banfield J.F."/>
        </authorList>
    </citation>
    <scope>NUCLEOTIDE SEQUENCE</scope>
    <source>
        <strain evidence="2">NC_groundwater_717_Ag_S-0.2um_59_8</strain>
    </source>
</reference>
<dbReference type="GO" id="GO:0003677">
    <property type="term" value="F:DNA binding"/>
    <property type="evidence" value="ECO:0007669"/>
    <property type="project" value="InterPro"/>
</dbReference>
<dbReference type="EMBL" id="JACPSX010000098">
    <property type="protein sequence ID" value="MBI3014506.1"/>
    <property type="molecule type" value="Genomic_DNA"/>
</dbReference>
<dbReference type="AlphaFoldDB" id="A0A932GNZ4"/>
<protein>
    <submittedName>
        <fullName evidence="2">XRE family transcriptional regulator</fullName>
    </submittedName>
</protein>
<gene>
    <name evidence="2" type="ORF">HYY65_05470</name>
</gene>
<organism evidence="2 3">
    <name type="scientific">Tectimicrobiota bacterium</name>
    <dbReference type="NCBI Taxonomy" id="2528274"/>
    <lineage>
        <taxon>Bacteria</taxon>
        <taxon>Pseudomonadati</taxon>
        <taxon>Nitrospinota/Tectimicrobiota group</taxon>
        <taxon>Candidatus Tectimicrobiota</taxon>
    </lineage>
</organism>
<dbReference type="InterPro" id="IPR001387">
    <property type="entry name" value="Cro/C1-type_HTH"/>
</dbReference>
<dbReference type="SMART" id="SM00530">
    <property type="entry name" value="HTH_XRE"/>
    <property type="match status" value="1"/>
</dbReference>
<evidence type="ECO:0000313" key="3">
    <source>
        <dbReference type="Proteomes" id="UP000741360"/>
    </source>
</evidence>
<comment type="caution">
    <text evidence="2">The sequence shown here is derived from an EMBL/GenBank/DDBJ whole genome shotgun (WGS) entry which is preliminary data.</text>
</comment>
<dbReference type="Proteomes" id="UP000741360">
    <property type="component" value="Unassembled WGS sequence"/>
</dbReference>
<dbReference type="CDD" id="cd00093">
    <property type="entry name" value="HTH_XRE"/>
    <property type="match status" value="1"/>
</dbReference>
<evidence type="ECO:0000259" key="1">
    <source>
        <dbReference type="PROSITE" id="PS50943"/>
    </source>
</evidence>
<dbReference type="SUPFAM" id="SSF47413">
    <property type="entry name" value="lambda repressor-like DNA-binding domains"/>
    <property type="match status" value="1"/>
</dbReference>
<proteinExistence type="predicted"/>
<dbReference type="InterPro" id="IPR010982">
    <property type="entry name" value="Lambda_DNA-bd_dom_sf"/>
</dbReference>
<name>A0A932GNZ4_UNCTE</name>
<sequence>MGSRVEEFLAQEMTEPTFRVAFAQAGAKRIKRALAEAVRKTRESQGLSQAALSKRARTTQAVVSRIENPKTSYLPSIEVLARLATALGAHLEISFVLGTRTAV</sequence>
<feature type="domain" description="HTH cro/C1-type" evidence="1">
    <location>
        <begin position="38"/>
        <end position="94"/>
    </location>
</feature>
<dbReference type="PROSITE" id="PS50943">
    <property type="entry name" value="HTH_CROC1"/>
    <property type="match status" value="1"/>
</dbReference>
<dbReference type="Gene3D" id="1.10.260.40">
    <property type="entry name" value="lambda repressor-like DNA-binding domains"/>
    <property type="match status" value="1"/>
</dbReference>
<dbReference type="Pfam" id="PF01381">
    <property type="entry name" value="HTH_3"/>
    <property type="match status" value="1"/>
</dbReference>